<evidence type="ECO:0000256" key="5">
    <source>
        <dbReference type="ARBA" id="ARBA00022741"/>
    </source>
</evidence>
<dbReference type="InterPro" id="IPR003100">
    <property type="entry name" value="PAZ_dom"/>
</dbReference>
<protein>
    <submittedName>
        <fullName evidence="18">(apollo) hypothetical protein</fullName>
    </submittedName>
</protein>
<dbReference type="GO" id="GO:0003677">
    <property type="term" value="F:DNA binding"/>
    <property type="evidence" value="ECO:0007669"/>
    <property type="project" value="InterPro"/>
</dbReference>
<dbReference type="GO" id="GO:0003723">
    <property type="term" value="F:RNA binding"/>
    <property type="evidence" value="ECO:0007669"/>
    <property type="project" value="UniProtKB-UniRule"/>
</dbReference>
<dbReference type="GO" id="GO:0005524">
    <property type="term" value="F:ATP binding"/>
    <property type="evidence" value="ECO:0007669"/>
    <property type="project" value="UniProtKB-KW"/>
</dbReference>
<dbReference type="GO" id="GO:0006309">
    <property type="term" value="P:apoptotic DNA fragmentation"/>
    <property type="evidence" value="ECO:0007669"/>
    <property type="project" value="TreeGrafter"/>
</dbReference>
<dbReference type="SMART" id="SM00535">
    <property type="entry name" value="RIBOc"/>
    <property type="match status" value="1"/>
</dbReference>
<evidence type="ECO:0000256" key="10">
    <source>
        <dbReference type="ARBA" id="ARBA00023211"/>
    </source>
</evidence>
<evidence type="ECO:0000256" key="4">
    <source>
        <dbReference type="ARBA" id="ARBA00022737"/>
    </source>
</evidence>
<organism evidence="18 19">
    <name type="scientific">Parnassius apollo</name>
    <name type="common">Apollo butterfly</name>
    <name type="synonym">Papilio apollo</name>
    <dbReference type="NCBI Taxonomy" id="110799"/>
    <lineage>
        <taxon>Eukaryota</taxon>
        <taxon>Metazoa</taxon>
        <taxon>Ecdysozoa</taxon>
        <taxon>Arthropoda</taxon>
        <taxon>Hexapoda</taxon>
        <taxon>Insecta</taxon>
        <taxon>Pterygota</taxon>
        <taxon>Neoptera</taxon>
        <taxon>Endopterygota</taxon>
        <taxon>Lepidoptera</taxon>
        <taxon>Glossata</taxon>
        <taxon>Ditrysia</taxon>
        <taxon>Papilionoidea</taxon>
        <taxon>Papilionidae</taxon>
        <taxon>Parnassiinae</taxon>
        <taxon>Parnassini</taxon>
        <taxon>Parnassius</taxon>
        <taxon>Parnassius</taxon>
    </lineage>
</organism>
<dbReference type="SMART" id="SM00487">
    <property type="entry name" value="DEXDc"/>
    <property type="match status" value="1"/>
</dbReference>
<dbReference type="InterPro" id="IPR048512">
    <property type="entry name" value="Dicer_platform"/>
</dbReference>
<dbReference type="PANTHER" id="PTHR14950">
    <property type="entry name" value="DICER-RELATED"/>
    <property type="match status" value="1"/>
</dbReference>
<evidence type="ECO:0000259" key="14">
    <source>
        <dbReference type="PROSITE" id="PS50821"/>
    </source>
</evidence>
<evidence type="ECO:0000259" key="15">
    <source>
        <dbReference type="PROSITE" id="PS51192"/>
    </source>
</evidence>
<accession>A0A8S3XKZ7</accession>
<dbReference type="PROSITE" id="PS51194">
    <property type="entry name" value="HELICASE_CTER"/>
    <property type="match status" value="1"/>
</dbReference>
<dbReference type="PROSITE" id="PS51192">
    <property type="entry name" value="HELICASE_ATP_BIND_1"/>
    <property type="match status" value="1"/>
</dbReference>
<dbReference type="PROSITE" id="PS50821">
    <property type="entry name" value="PAZ"/>
    <property type="match status" value="1"/>
</dbReference>
<dbReference type="SMART" id="SM00490">
    <property type="entry name" value="HELICc"/>
    <property type="match status" value="1"/>
</dbReference>
<keyword evidence="4" id="KW-0677">Repeat</keyword>
<comment type="cofactor">
    <cofactor evidence="2">
        <name>Mg(2+)</name>
        <dbReference type="ChEBI" id="CHEBI:18420"/>
    </cofactor>
</comment>
<evidence type="ECO:0000259" key="13">
    <source>
        <dbReference type="PROSITE" id="PS50142"/>
    </source>
</evidence>
<dbReference type="InterPro" id="IPR006935">
    <property type="entry name" value="Helicase/UvrB_N"/>
</dbReference>
<evidence type="ECO:0000256" key="8">
    <source>
        <dbReference type="ARBA" id="ARBA00022840"/>
    </source>
</evidence>
<dbReference type="InterPro" id="IPR000999">
    <property type="entry name" value="RNase_III_dom"/>
</dbReference>
<dbReference type="PANTHER" id="PTHR14950:SF37">
    <property type="entry name" value="ENDORIBONUCLEASE DICER"/>
    <property type="match status" value="1"/>
</dbReference>
<comment type="similarity">
    <text evidence="11 12">Belongs to the helicase family. Dicer subfamily.</text>
</comment>
<dbReference type="Proteomes" id="UP000691718">
    <property type="component" value="Unassembled WGS sequence"/>
</dbReference>
<dbReference type="Pfam" id="PF00636">
    <property type="entry name" value="Ribonuclease_3"/>
    <property type="match status" value="1"/>
</dbReference>
<dbReference type="Pfam" id="PF03368">
    <property type="entry name" value="Dicer_dimer"/>
    <property type="match status" value="1"/>
</dbReference>
<dbReference type="FunFam" id="3.40.50.300:FF:000628">
    <property type="entry name" value="Endoribonuclease Dicer"/>
    <property type="match status" value="1"/>
</dbReference>
<keyword evidence="3" id="KW-0540">Nuclease</keyword>
<proteinExistence type="inferred from homology"/>
<dbReference type="CDD" id="cd18034">
    <property type="entry name" value="DEXHc_dicer"/>
    <property type="match status" value="1"/>
</dbReference>
<keyword evidence="10" id="KW-0464">Manganese</keyword>
<evidence type="ECO:0000256" key="3">
    <source>
        <dbReference type="ARBA" id="ARBA00022722"/>
    </source>
</evidence>
<dbReference type="SMART" id="SM00949">
    <property type="entry name" value="PAZ"/>
    <property type="match status" value="1"/>
</dbReference>
<evidence type="ECO:0000256" key="1">
    <source>
        <dbReference type="ARBA" id="ARBA00001936"/>
    </source>
</evidence>
<evidence type="ECO:0000256" key="9">
    <source>
        <dbReference type="ARBA" id="ARBA00023158"/>
    </source>
</evidence>
<keyword evidence="6" id="KW-0378">Hydrolase</keyword>
<comment type="cofactor">
    <cofactor evidence="1">
        <name>Mn(2+)</name>
        <dbReference type="ChEBI" id="CHEBI:29035"/>
    </cofactor>
</comment>
<feature type="domain" description="PAZ" evidence="14">
    <location>
        <begin position="869"/>
        <end position="967"/>
    </location>
</feature>
<keyword evidence="9" id="KW-0943">RNA-mediated gene silencing</keyword>
<keyword evidence="5" id="KW-0547">Nucleotide-binding</keyword>
<keyword evidence="19" id="KW-1185">Reference proteome</keyword>
<dbReference type="InterPro" id="IPR014001">
    <property type="entry name" value="Helicase_ATP-bd"/>
</dbReference>
<name>A0A8S3XKZ7_PARAO</name>
<evidence type="ECO:0000256" key="11">
    <source>
        <dbReference type="ARBA" id="ARBA00035116"/>
    </source>
</evidence>
<evidence type="ECO:0000256" key="7">
    <source>
        <dbReference type="ARBA" id="ARBA00022806"/>
    </source>
</evidence>
<evidence type="ECO:0000256" key="2">
    <source>
        <dbReference type="ARBA" id="ARBA00001946"/>
    </source>
</evidence>
<dbReference type="Pfam" id="PF00271">
    <property type="entry name" value="Helicase_C"/>
    <property type="match status" value="1"/>
</dbReference>
<dbReference type="GO" id="GO:0005737">
    <property type="term" value="C:cytoplasm"/>
    <property type="evidence" value="ECO:0007669"/>
    <property type="project" value="TreeGrafter"/>
</dbReference>
<keyword evidence="12" id="KW-0694">RNA-binding</keyword>
<dbReference type="OrthoDB" id="416741at2759"/>
<dbReference type="InterPro" id="IPR005034">
    <property type="entry name" value="Dicer_dimerisation"/>
</dbReference>
<dbReference type="PROSITE" id="PS50142">
    <property type="entry name" value="RNASE_3_2"/>
    <property type="match status" value="1"/>
</dbReference>
<evidence type="ECO:0000256" key="12">
    <source>
        <dbReference type="PROSITE-ProRule" id="PRU00657"/>
    </source>
</evidence>
<dbReference type="Pfam" id="PF02170">
    <property type="entry name" value="PAZ"/>
    <property type="match status" value="1"/>
</dbReference>
<feature type="domain" description="Helicase C-terminal" evidence="16">
    <location>
        <begin position="366"/>
        <end position="552"/>
    </location>
</feature>
<dbReference type="CDD" id="cd15903">
    <property type="entry name" value="Dicer_PBD"/>
    <property type="match status" value="1"/>
</dbReference>
<evidence type="ECO:0000259" key="17">
    <source>
        <dbReference type="PROSITE" id="PS51327"/>
    </source>
</evidence>
<sequence>MEEETLEENILKSRPYQTQLEEIAIKKNTIIYLPTGSGKTFIGIRLITRFRKTLNGEWGQGAKRTFFLVNTVPLVKQQQKCISELSPVKGVAGYSGEDRVDFWNKNKWDNELRQYQVIVMTSQILCDMLTHKYIHIRDINLLIFDECHHAIDDHPMRMVMKHFENCPEEYQPRVLGLTATLLNANVNLPKVEETLRQLETTFHATIATVNELGEVLTYSTNPHELVEFYSTYRKTSAAEEATILLQELQSLVLSVKLPQVAYTHDVKLKKGQQDITNDPKKIVKLVKNMIISIIEFIDELGIYGANISILAYIILLEQLKRKALCQEEELLYKLTITHLVEVRMVLIKSMGHETGYERIVKHSSDKVNQLLNILNEYNPNVFQTDAPLKVNLSRKPLSAIIFTKKRFTAKVLFNLLKDVINVNPQTFGFLKHDFIVGFNVNPYNNTREQYFTKKQSQQGLLKFANKDLNCLISTSVIEEGIDIPQCLLVLRFDPPLEYRSYIQSKGRARNPESAFVILVEEKNRTKFMNQYKEFQKVEQYIQKMLIGKADFRDAPTEREIQKNLYDDEDIPPYITEYGNRLSCTSAISLLSRYCSILPHDQFTLITPMWIQEKDKLYRKITILMPLSCPLKDPIMGDPMTDLKNAKRSAALKACIRLHQIEELDRITLLPRKYGKVDFDLPDVKQCFLNWPWENNEDEAADAPAVGSKKRIRKHLKVCPEVLNGQSNWNSGQQKFYLHIIELKTAFDEPKDSRERALYNLLQKGEGYGFLTAQPLPKICNFPMFLSVGEVTTSIKLNYAVIPLDLELFECVKQFHFFIFDQVLEVAKKFVVFDGTKNCLYVVPVKISDGYDIDWNVILDYHEVPPVAVPSVEIRKSIRVTNENYKYHVVSPWYRATIFPDRYIVSNVLEHMTPQSCFESNAFETYADYYRSKYNLEIEGSKDQPLLEVRNINTRMNCLMPRSATISAFTEKQRKLVSAAQGDDKPKFMAEYFIPEYCIKYDFPGVLWYKAILLPSIIHRVVMLLTAEELRVEIAKATKYGQLVLAKDEKWLPIEVDLQVAVKSLLSQVESPEGQIGALKNTIDRINNPIDEAARKPLKIITMKDSVYQLQKQKINREFPWEEDKEPIDIERNLSTVTVMDIECYDEFITGPMYSNPDKAIVLSPPRTVPTSGALLPPPIKYKEKIELLKKQPIGRGPELREILTALTTINSHDTFNLERVETLGDSFLKFAASLYLYHKFPKLNEGQLTNIKSRLIGNRNLYYAGEKARLAGRMKVEQFSPKTDFVVPGFFAPQAVKNFIENAQ</sequence>
<comment type="caution">
    <text evidence="18">The sequence shown here is derived from an EMBL/GenBank/DDBJ whole genome shotgun (WGS) entry which is preliminary data.</text>
</comment>
<keyword evidence="7" id="KW-0347">Helicase</keyword>
<evidence type="ECO:0000313" key="19">
    <source>
        <dbReference type="Proteomes" id="UP000691718"/>
    </source>
</evidence>
<dbReference type="GO" id="GO:0004530">
    <property type="term" value="F:deoxyribonuclease I activity"/>
    <property type="evidence" value="ECO:0007669"/>
    <property type="project" value="TreeGrafter"/>
</dbReference>
<dbReference type="GO" id="GO:0004525">
    <property type="term" value="F:ribonuclease III activity"/>
    <property type="evidence" value="ECO:0007669"/>
    <property type="project" value="InterPro"/>
</dbReference>
<feature type="domain" description="Dicer dsRNA-binding fold" evidence="17">
    <location>
        <begin position="586"/>
        <end position="677"/>
    </location>
</feature>
<reference evidence="18" key="1">
    <citation type="submission" date="2021-04" db="EMBL/GenBank/DDBJ databases">
        <authorList>
            <person name="Tunstrom K."/>
        </authorList>
    </citation>
    <scope>NUCLEOTIDE SEQUENCE</scope>
</reference>
<dbReference type="EMBL" id="CAJQZP010001196">
    <property type="protein sequence ID" value="CAG5028452.1"/>
    <property type="molecule type" value="Genomic_DNA"/>
</dbReference>
<feature type="domain" description="Helicase ATP-binding" evidence="15">
    <location>
        <begin position="20"/>
        <end position="199"/>
    </location>
</feature>
<dbReference type="Pfam" id="PF04851">
    <property type="entry name" value="ResIII"/>
    <property type="match status" value="1"/>
</dbReference>
<evidence type="ECO:0000256" key="6">
    <source>
        <dbReference type="ARBA" id="ARBA00022801"/>
    </source>
</evidence>
<dbReference type="GO" id="GO:0030422">
    <property type="term" value="P:siRNA processing"/>
    <property type="evidence" value="ECO:0007669"/>
    <property type="project" value="TreeGrafter"/>
</dbReference>
<dbReference type="GO" id="GO:0005634">
    <property type="term" value="C:nucleus"/>
    <property type="evidence" value="ECO:0007669"/>
    <property type="project" value="TreeGrafter"/>
</dbReference>
<gene>
    <name evidence="18" type="ORF">PAPOLLO_LOCUS19051</name>
</gene>
<keyword evidence="8" id="KW-0067">ATP-binding</keyword>
<feature type="domain" description="RNase III" evidence="13">
    <location>
        <begin position="1199"/>
        <end position="1304"/>
    </location>
</feature>
<dbReference type="GO" id="GO:0031054">
    <property type="term" value="P:pre-miRNA processing"/>
    <property type="evidence" value="ECO:0007669"/>
    <property type="project" value="TreeGrafter"/>
</dbReference>
<dbReference type="CDD" id="cd00593">
    <property type="entry name" value="RIBOc"/>
    <property type="match status" value="1"/>
</dbReference>
<dbReference type="InterPro" id="IPR048513">
    <property type="entry name" value="Dicer_PBD"/>
</dbReference>
<dbReference type="GO" id="GO:0004386">
    <property type="term" value="F:helicase activity"/>
    <property type="evidence" value="ECO:0007669"/>
    <property type="project" value="UniProtKB-KW"/>
</dbReference>
<evidence type="ECO:0000313" key="18">
    <source>
        <dbReference type="EMBL" id="CAG5028452.1"/>
    </source>
</evidence>
<dbReference type="GO" id="GO:0070578">
    <property type="term" value="C:RISC-loading complex"/>
    <property type="evidence" value="ECO:0007669"/>
    <property type="project" value="TreeGrafter"/>
</dbReference>
<dbReference type="Pfam" id="PF20931">
    <property type="entry name" value="Dicer_platform"/>
    <property type="match status" value="1"/>
</dbReference>
<dbReference type="InterPro" id="IPR001650">
    <property type="entry name" value="Helicase_C-like"/>
</dbReference>
<dbReference type="PROSITE" id="PS51327">
    <property type="entry name" value="DICER_DSRBF"/>
    <property type="match status" value="1"/>
</dbReference>
<evidence type="ECO:0000259" key="16">
    <source>
        <dbReference type="PROSITE" id="PS51194"/>
    </source>
</evidence>
<feature type="non-terminal residue" evidence="18">
    <location>
        <position position="1304"/>
    </location>
</feature>